<gene>
    <name evidence="3" type="ORF">FHU37_002065</name>
</gene>
<dbReference type="SUPFAM" id="SSF49879">
    <property type="entry name" value="SMAD/FHA domain"/>
    <property type="match status" value="1"/>
</dbReference>
<sequence length="170" mass="18268">MPVCSRCGNRNPVASKFCSNCGAPLRPGLVPAERISETTSTISIAMLEDAPIAAEDSISPEAAAAVEALPRGSALLVVRRGPNSGARFLLDADVTTAGRHPNSDIFLDDVTVSRRHVEFRRSPEGFTVADVGSLNGTYVNRERIDQAPLGNGDEVQIGKYRLVFFTSHRM</sequence>
<dbReference type="RefSeq" id="WP_312892534.1">
    <property type="nucleotide sequence ID" value="NZ_JACBZD010000001.1"/>
</dbReference>
<dbReference type="InterPro" id="IPR050923">
    <property type="entry name" value="Cell_Proc_Reg/RNA_Proc"/>
</dbReference>
<comment type="caution">
    <text evidence="3">The sequence shown here is derived from an EMBL/GenBank/DDBJ whole genome shotgun (WGS) entry which is preliminary data.</text>
</comment>
<dbReference type="PROSITE" id="PS50006">
    <property type="entry name" value="FHA_DOMAIN"/>
    <property type="match status" value="1"/>
</dbReference>
<dbReference type="InterPro" id="IPR000253">
    <property type="entry name" value="FHA_dom"/>
</dbReference>
<evidence type="ECO:0000313" key="3">
    <source>
        <dbReference type="EMBL" id="NYI05122.1"/>
    </source>
</evidence>
<dbReference type="InterPro" id="IPR008984">
    <property type="entry name" value="SMAD_FHA_dom_sf"/>
</dbReference>
<name>A0A853A3N5_9ACTN</name>
<dbReference type="Pfam" id="PF00498">
    <property type="entry name" value="FHA"/>
    <property type="match status" value="1"/>
</dbReference>
<evidence type="ECO:0000313" key="4">
    <source>
        <dbReference type="Proteomes" id="UP000567795"/>
    </source>
</evidence>
<protein>
    <submittedName>
        <fullName evidence="3">PSer/pThr/pTyr-binding forkhead associated (FHA) protein</fullName>
    </submittedName>
</protein>
<dbReference type="Pfam" id="PF13240">
    <property type="entry name" value="Zn_Ribbon_1"/>
    <property type="match status" value="1"/>
</dbReference>
<dbReference type="AlphaFoldDB" id="A0A853A3N5"/>
<accession>A0A853A3N5</accession>
<organism evidence="3 4">
    <name type="scientific">Allostreptomyces psammosilenae</name>
    <dbReference type="NCBI Taxonomy" id="1892865"/>
    <lineage>
        <taxon>Bacteria</taxon>
        <taxon>Bacillati</taxon>
        <taxon>Actinomycetota</taxon>
        <taxon>Actinomycetes</taxon>
        <taxon>Kitasatosporales</taxon>
        <taxon>Streptomycetaceae</taxon>
        <taxon>Allostreptomyces</taxon>
    </lineage>
</organism>
<dbReference type="EMBL" id="JACBZD010000001">
    <property type="protein sequence ID" value="NYI05122.1"/>
    <property type="molecule type" value="Genomic_DNA"/>
</dbReference>
<reference evidence="3 4" key="1">
    <citation type="submission" date="2020-07" db="EMBL/GenBank/DDBJ databases">
        <title>Sequencing the genomes of 1000 actinobacteria strains.</title>
        <authorList>
            <person name="Klenk H.-P."/>
        </authorList>
    </citation>
    <scope>NUCLEOTIDE SEQUENCE [LARGE SCALE GENOMIC DNA]</scope>
    <source>
        <strain evidence="3 4">DSM 42178</strain>
    </source>
</reference>
<evidence type="ECO:0000256" key="1">
    <source>
        <dbReference type="ARBA" id="ARBA00022553"/>
    </source>
</evidence>
<dbReference type="Proteomes" id="UP000567795">
    <property type="component" value="Unassembled WGS sequence"/>
</dbReference>
<dbReference type="Gene3D" id="2.60.200.20">
    <property type="match status" value="1"/>
</dbReference>
<keyword evidence="4" id="KW-1185">Reference proteome</keyword>
<dbReference type="InterPro" id="IPR026870">
    <property type="entry name" value="Zinc_ribbon_dom"/>
</dbReference>
<dbReference type="SMART" id="SM00240">
    <property type="entry name" value="FHA"/>
    <property type="match status" value="1"/>
</dbReference>
<proteinExistence type="predicted"/>
<evidence type="ECO:0000259" key="2">
    <source>
        <dbReference type="PROSITE" id="PS50006"/>
    </source>
</evidence>
<dbReference type="PANTHER" id="PTHR23308">
    <property type="entry name" value="NUCLEAR INHIBITOR OF PROTEIN PHOSPHATASE-1"/>
    <property type="match status" value="1"/>
</dbReference>
<feature type="domain" description="FHA" evidence="2">
    <location>
        <begin position="95"/>
        <end position="144"/>
    </location>
</feature>
<keyword evidence="1" id="KW-0597">Phosphoprotein</keyword>
<dbReference type="CDD" id="cd22684">
    <property type="entry name" value="FHA_GarA_OdhI-like"/>
    <property type="match status" value="1"/>
</dbReference>